<accession>A0A067M6K6</accession>
<keyword evidence="2" id="KW-1185">Reference proteome</keyword>
<gene>
    <name evidence="1" type="ORF">BOTBODRAFT_498011</name>
</gene>
<dbReference type="Proteomes" id="UP000027195">
    <property type="component" value="Unassembled WGS sequence"/>
</dbReference>
<dbReference type="InParanoid" id="A0A067M6K6"/>
<sequence>MSLPPYDTTQDGYTYPKIIEMEPGWAPAQPVPRGRRLPHLNVPWAPTHDGILKIYWLAAVMSTVSLSMLEQMGIMREDPGFCELPWVVPPHRALRIRHKTDATRLTEDLHTRVKSLKLHILHEPSLYSAVVHHLPALIEETHAQPFGSGDDASASRYHQSELIHVPYWRAAARASLEELSILLGWADHPCPPCTFPPFNFYGVKNLSRLKSDHLDKDGGPILLCFLTLHPVLDTLKEILTPPGEECRHEFPISLSCTEEGTEVFVSHKVKTNLGEEGAESSKSLGVLLCGKPAIMPENSKAYGLDFGRDAYIMEYLIRDASPSPSAFLALLLMSTFFPKSCTI</sequence>
<proteinExistence type="predicted"/>
<organism evidence="1 2">
    <name type="scientific">Botryobasidium botryosum (strain FD-172 SS1)</name>
    <dbReference type="NCBI Taxonomy" id="930990"/>
    <lineage>
        <taxon>Eukaryota</taxon>
        <taxon>Fungi</taxon>
        <taxon>Dikarya</taxon>
        <taxon>Basidiomycota</taxon>
        <taxon>Agaricomycotina</taxon>
        <taxon>Agaricomycetes</taxon>
        <taxon>Cantharellales</taxon>
        <taxon>Botryobasidiaceae</taxon>
        <taxon>Botryobasidium</taxon>
    </lineage>
</organism>
<reference evidence="2" key="1">
    <citation type="journal article" date="2014" name="Proc. Natl. Acad. Sci. U.S.A.">
        <title>Extensive sampling of basidiomycete genomes demonstrates inadequacy of the white-rot/brown-rot paradigm for wood decay fungi.</title>
        <authorList>
            <person name="Riley R."/>
            <person name="Salamov A.A."/>
            <person name="Brown D.W."/>
            <person name="Nagy L.G."/>
            <person name="Floudas D."/>
            <person name="Held B.W."/>
            <person name="Levasseur A."/>
            <person name="Lombard V."/>
            <person name="Morin E."/>
            <person name="Otillar R."/>
            <person name="Lindquist E.A."/>
            <person name="Sun H."/>
            <person name="LaButti K.M."/>
            <person name="Schmutz J."/>
            <person name="Jabbour D."/>
            <person name="Luo H."/>
            <person name="Baker S.E."/>
            <person name="Pisabarro A.G."/>
            <person name="Walton J.D."/>
            <person name="Blanchette R.A."/>
            <person name="Henrissat B."/>
            <person name="Martin F."/>
            <person name="Cullen D."/>
            <person name="Hibbett D.S."/>
            <person name="Grigoriev I.V."/>
        </authorList>
    </citation>
    <scope>NUCLEOTIDE SEQUENCE [LARGE SCALE GENOMIC DNA]</scope>
    <source>
        <strain evidence="2">FD-172 SS1</strain>
    </source>
</reference>
<dbReference type="AlphaFoldDB" id="A0A067M6K6"/>
<evidence type="ECO:0000313" key="2">
    <source>
        <dbReference type="Proteomes" id="UP000027195"/>
    </source>
</evidence>
<name>A0A067M6K6_BOTB1</name>
<dbReference type="HOGENOM" id="CLU_069641_0_0_1"/>
<evidence type="ECO:0000313" key="1">
    <source>
        <dbReference type="EMBL" id="KDQ10305.1"/>
    </source>
</evidence>
<protein>
    <submittedName>
        <fullName evidence="1">Uncharacterized protein</fullName>
    </submittedName>
</protein>
<dbReference type="EMBL" id="KL198069">
    <property type="protein sequence ID" value="KDQ10305.1"/>
    <property type="molecule type" value="Genomic_DNA"/>
</dbReference>